<proteinExistence type="predicted"/>
<keyword evidence="3" id="KW-1185">Reference proteome</keyword>
<evidence type="ECO:0000313" key="3">
    <source>
        <dbReference type="Proteomes" id="UP000663791"/>
    </source>
</evidence>
<dbReference type="RefSeq" id="WP_205290391.1">
    <property type="nucleotide sequence ID" value="NZ_CP074406.1"/>
</dbReference>
<gene>
    <name evidence="2" type="ORF">JK386_04245</name>
</gene>
<dbReference type="InterPro" id="IPR014917">
    <property type="entry name" value="DUF1800"/>
</dbReference>
<dbReference type="Pfam" id="PF08811">
    <property type="entry name" value="DUF1800"/>
    <property type="match status" value="1"/>
</dbReference>
<dbReference type="AlphaFoldDB" id="A0A939BUP8"/>
<dbReference type="Proteomes" id="UP000663791">
    <property type="component" value="Unassembled WGS sequence"/>
</dbReference>
<reference evidence="2" key="1">
    <citation type="submission" date="2021-01" db="EMBL/GenBank/DDBJ databases">
        <title>Novel species in genus Nocardioides.</title>
        <authorList>
            <person name="Zhang G."/>
        </authorList>
    </citation>
    <scope>NUCLEOTIDE SEQUENCE</scope>
    <source>
        <strain evidence="2">Zg-536</strain>
    </source>
</reference>
<accession>A0A939BUP8</accession>
<dbReference type="EMBL" id="JAERTX010000003">
    <property type="protein sequence ID" value="MBM9459101.1"/>
    <property type="molecule type" value="Genomic_DNA"/>
</dbReference>
<sequence>MQEAKNAADAAAKKAETARSAYQQALARSKAATKKSKAASEKTAAAKKKLAAAIRKGRKVARARRAYRTARKKSVAARAAAAKAAKAAAAARVAYLAAQRAAEAALARPEDAVTDTGGPSIDLIVSRFTGGYTAAQVAEIKAAGGPVPWLHRQFAPTAVDHPTVAALTSWFPELTHTPQQRWTNERSATVANWQYAEHLGNATLLRRIHSTWQVREVLTEFWSDHLHVPATSDGWYWRQDYDAMLRANALGKFTDILLAATLHPAMLYYLGNFSSDAGAVNENHARELLELHTIGVGSYVEAEVKAAGRILSGWTVNPWATPQTFHAHYDDKRHSKSAAAVAGFQSNGDGRGGQAARDLVVHLARHPDTARRLMRKLAVRLVSDDPSPALVASLTKTYLDNDTAIKPVVLALVQHPEFLASAHQKVRTEESGFVATMRALGVTVRKPVEGSDAAHNLVYSYGAPAPYSWPRPDGRPDAAAAYAGPGRVLRSFSMHSALLAGWWPTGSIDYPSPGSRLPDMSQSPTVAQVVEHVHRNLTGRPPEPAVTIASAEAIGLSATTVLPPGMWQATALADWLGVKAMAPLLDNPTHLTH</sequence>
<comment type="caution">
    <text evidence="2">The sequence shown here is derived from an EMBL/GenBank/DDBJ whole genome shotgun (WGS) entry which is preliminary data.</text>
</comment>
<organism evidence="2 3">
    <name type="scientific">Nocardioides faecalis</name>
    <dbReference type="NCBI Taxonomy" id="2803858"/>
    <lineage>
        <taxon>Bacteria</taxon>
        <taxon>Bacillati</taxon>
        <taxon>Actinomycetota</taxon>
        <taxon>Actinomycetes</taxon>
        <taxon>Propionibacteriales</taxon>
        <taxon>Nocardioidaceae</taxon>
        <taxon>Nocardioides</taxon>
    </lineage>
</organism>
<evidence type="ECO:0000256" key="1">
    <source>
        <dbReference type="SAM" id="MobiDB-lite"/>
    </source>
</evidence>
<evidence type="ECO:0000313" key="2">
    <source>
        <dbReference type="EMBL" id="MBM9459101.1"/>
    </source>
</evidence>
<feature type="region of interest" description="Disordered" evidence="1">
    <location>
        <begin position="22"/>
        <end position="44"/>
    </location>
</feature>
<protein>
    <submittedName>
        <fullName evidence="2">DUF1800 domain-containing protein</fullName>
    </submittedName>
</protein>
<name>A0A939BUP8_9ACTN</name>